<evidence type="ECO:0000259" key="10">
    <source>
        <dbReference type="Pfam" id="PF01636"/>
    </source>
</evidence>
<sequence>MELNKKLPNSIKQIIEGLSYTIDTFGESNSLVVIFEDYILKISTLSFDIENELRVYNTLKDKIPIPKIIECVKENNSIYLLKEKLKGNMLSNPYYMERPELLYKLASEAIQLLWSIDINGLDLMNTYDTIMEFGCDCNQKGYLDFKESDSLITKDFSNFGEIIEYLKKNKIEEDNTLCHGDLCIPNIICDKDKLVGFIDLGLMGISNKYHDLAILYRSIKYNFNGTYGKCYLGYDDNKLFELLGIKRDEFKLKYYLLLDEILG</sequence>
<dbReference type="Pfam" id="PF01636">
    <property type="entry name" value="APH"/>
    <property type="match status" value="1"/>
</dbReference>
<dbReference type="EMBL" id="QXEV01000007">
    <property type="protein sequence ID" value="RIA77715.1"/>
    <property type="molecule type" value="Genomic_DNA"/>
</dbReference>
<evidence type="ECO:0000313" key="11">
    <source>
        <dbReference type="EMBL" id="RIA77715.1"/>
    </source>
</evidence>
<accession>A0A397RZZ5</accession>
<keyword evidence="5 7" id="KW-0067">ATP-binding</keyword>
<evidence type="ECO:0000256" key="4">
    <source>
        <dbReference type="ARBA" id="ARBA00022777"/>
    </source>
</evidence>
<dbReference type="Gene3D" id="3.90.1200.10">
    <property type="match status" value="1"/>
</dbReference>
<keyword evidence="4 7" id="KW-0418">Kinase</keyword>
<dbReference type="Gene3D" id="3.30.200.20">
    <property type="entry name" value="Phosphorylase Kinase, domain 1"/>
    <property type="match status" value="1"/>
</dbReference>
<evidence type="ECO:0000256" key="8">
    <source>
        <dbReference type="PIRSR" id="PIRSR000706-1"/>
    </source>
</evidence>
<keyword evidence="9" id="KW-0479">Metal-binding</keyword>
<dbReference type="GO" id="GO:0005524">
    <property type="term" value="F:ATP binding"/>
    <property type="evidence" value="ECO:0007669"/>
    <property type="project" value="UniProtKB-KW"/>
</dbReference>
<comment type="caution">
    <text evidence="11">The sequence shown here is derived from an EMBL/GenBank/DDBJ whole genome shotgun (WGS) entry which is preliminary data.</text>
</comment>
<dbReference type="InParanoid" id="A0A397RZZ5"/>
<feature type="binding site" evidence="9">
    <location>
        <position position="199"/>
    </location>
    <ligand>
        <name>Mg(2+)</name>
        <dbReference type="ChEBI" id="CHEBI:18420"/>
    </ligand>
</feature>
<feature type="active site" description="Proton acceptor" evidence="8">
    <location>
        <position position="181"/>
    </location>
</feature>
<dbReference type="InterPro" id="IPR024165">
    <property type="entry name" value="Kan/Strep_kinase"/>
</dbReference>
<dbReference type="PIRSF" id="PIRSF000706">
    <property type="entry name" value="Kanamycin_kin"/>
    <property type="match status" value="1"/>
</dbReference>
<dbReference type="GO" id="GO:0016773">
    <property type="term" value="F:phosphotransferase activity, alcohol group as acceptor"/>
    <property type="evidence" value="ECO:0007669"/>
    <property type="project" value="InterPro"/>
</dbReference>
<evidence type="ECO:0000256" key="7">
    <source>
        <dbReference type="PIRNR" id="PIRNR000706"/>
    </source>
</evidence>
<name>A0A397RZZ5_9MOLU</name>
<evidence type="ECO:0000256" key="1">
    <source>
        <dbReference type="ARBA" id="ARBA00006219"/>
    </source>
</evidence>
<dbReference type="GO" id="GO:0046872">
    <property type="term" value="F:metal ion binding"/>
    <property type="evidence" value="ECO:0007669"/>
    <property type="project" value="UniProtKB-KW"/>
</dbReference>
<dbReference type="AlphaFoldDB" id="A0A397RZZ5"/>
<dbReference type="SUPFAM" id="SSF56112">
    <property type="entry name" value="Protein kinase-like (PK-like)"/>
    <property type="match status" value="1"/>
</dbReference>
<dbReference type="PANTHER" id="PTHR21310:SF41">
    <property type="entry name" value="3'-PHOSPHOTRANSFERASE, PUTATIVE-RELATED"/>
    <property type="match status" value="1"/>
</dbReference>
<keyword evidence="6 7" id="KW-0046">Antibiotic resistance</keyword>
<keyword evidence="3 7" id="KW-0547">Nucleotide-binding</keyword>
<dbReference type="PANTHER" id="PTHR21310">
    <property type="entry name" value="AMINOGLYCOSIDE PHOSPHOTRANSFERASE-RELATED-RELATED"/>
    <property type="match status" value="1"/>
</dbReference>
<evidence type="ECO:0000256" key="9">
    <source>
        <dbReference type="PIRSR" id="PIRSR000706-2"/>
    </source>
</evidence>
<dbReference type="InterPro" id="IPR051678">
    <property type="entry name" value="AGP_Transferase"/>
</dbReference>
<dbReference type="GO" id="GO:0046677">
    <property type="term" value="P:response to antibiotic"/>
    <property type="evidence" value="ECO:0007669"/>
    <property type="project" value="UniProtKB-KW"/>
</dbReference>
<dbReference type="GO" id="GO:0016301">
    <property type="term" value="F:kinase activity"/>
    <property type="evidence" value="ECO:0007669"/>
    <property type="project" value="UniProtKB-KW"/>
</dbReference>
<gene>
    <name evidence="11" type="ORF">EI71_00868</name>
</gene>
<dbReference type="InterPro" id="IPR011009">
    <property type="entry name" value="Kinase-like_dom_sf"/>
</dbReference>
<evidence type="ECO:0000256" key="3">
    <source>
        <dbReference type="ARBA" id="ARBA00022741"/>
    </source>
</evidence>
<feature type="domain" description="Aminoglycoside phosphotransferase" evidence="10">
    <location>
        <begin position="37"/>
        <end position="220"/>
    </location>
</feature>
<comment type="similarity">
    <text evidence="1 7">Belongs to the aminoglycoside phosphotransferase family.</text>
</comment>
<dbReference type="InterPro" id="IPR002575">
    <property type="entry name" value="Aminoglycoside_PTrfase"/>
</dbReference>
<evidence type="ECO:0000256" key="6">
    <source>
        <dbReference type="ARBA" id="ARBA00023251"/>
    </source>
</evidence>
<evidence type="ECO:0000256" key="2">
    <source>
        <dbReference type="ARBA" id="ARBA00022679"/>
    </source>
</evidence>
<keyword evidence="9" id="KW-0460">Magnesium</keyword>
<evidence type="ECO:0000313" key="12">
    <source>
        <dbReference type="Proteomes" id="UP000266506"/>
    </source>
</evidence>
<protein>
    <submittedName>
        <fullName evidence="11">Kanamycin kinase/aminoglycoside 3'-phosphotransferase-3</fullName>
    </submittedName>
</protein>
<proteinExistence type="inferred from homology"/>
<reference evidence="11 12" key="1">
    <citation type="submission" date="2018-08" db="EMBL/GenBank/DDBJ databases">
        <title>Genomic Encyclopedia of Archaeal and Bacterial Type Strains, Phase II (KMG-II): from individual species to whole genera.</title>
        <authorList>
            <person name="Goeker M."/>
        </authorList>
    </citation>
    <scope>NUCLEOTIDE SEQUENCE [LARGE SCALE GENOMIC DNA]</scope>
    <source>
        <strain evidence="11 12">ATCC 27112</strain>
    </source>
</reference>
<keyword evidence="12" id="KW-1185">Reference proteome</keyword>
<dbReference type="Proteomes" id="UP000266506">
    <property type="component" value="Unassembled WGS sequence"/>
</dbReference>
<evidence type="ECO:0000256" key="5">
    <source>
        <dbReference type="ARBA" id="ARBA00022840"/>
    </source>
</evidence>
<feature type="binding site" evidence="9">
    <location>
        <position position="186"/>
    </location>
    <ligand>
        <name>Mg(2+)</name>
        <dbReference type="ChEBI" id="CHEBI:18420"/>
    </ligand>
</feature>
<organism evidence="11 12">
    <name type="scientific">Anaeroplasma bactoclasticum</name>
    <dbReference type="NCBI Taxonomy" id="2088"/>
    <lineage>
        <taxon>Bacteria</taxon>
        <taxon>Bacillati</taxon>
        <taxon>Mycoplasmatota</taxon>
        <taxon>Mollicutes</taxon>
        <taxon>Anaeroplasmatales</taxon>
        <taxon>Anaeroplasmataceae</taxon>
        <taxon>Anaeroplasma</taxon>
    </lineage>
</organism>
<keyword evidence="2 7" id="KW-0808">Transferase</keyword>